<keyword evidence="1" id="KW-1133">Transmembrane helix</keyword>
<reference evidence="2 3" key="1">
    <citation type="journal article" date="2019" name="Int. J. Syst. Evol. Microbiol.">
        <title>The Global Catalogue of Microorganisms (GCM) 10K type strain sequencing project: providing services to taxonomists for standard genome sequencing and annotation.</title>
        <authorList>
            <consortium name="The Broad Institute Genomics Platform"/>
            <consortium name="The Broad Institute Genome Sequencing Center for Infectious Disease"/>
            <person name="Wu L."/>
            <person name="Ma J."/>
        </authorList>
    </citation>
    <scope>NUCLEOTIDE SEQUENCE [LARGE SCALE GENOMIC DNA]</scope>
    <source>
        <strain evidence="2 3">CGMCC 1.10390</strain>
    </source>
</reference>
<evidence type="ECO:0000313" key="3">
    <source>
        <dbReference type="Proteomes" id="UP001597034"/>
    </source>
</evidence>
<feature type="transmembrane region" description="Helical" evidence="1">
    <location>
        <begin position="41"/>
        <end position="60"/>
    </location>
</feature>
<keyword evidence="1" id="KW-0812">Transmembrane</keyword>
<proteinExistence type="predicted"/>
<sequence length="235" mass="25844">MTERRDLGRLFEEHRLNAVLSWILVAIVVLAAVEEVFLGDWLWTLFALAVAAVAVLPPLTHRRWLVMLPWEVLLLAALPVLGRTALVRGLVTDLVIATMPTVQEFLSASPVSSTAAYVSVAAFALIVVVELHVFTPVKLTSGFAVLTVVVLTLAAAGVWAVVRWLAHLYIGTAFYTELDPLMIEFVYSAAAGLLAGVTFEAYFRRRNHTARRSLAMVEDVSEELGEQFDLEVGEK</sequence>
<feature type="transmembrane region" description="Helical" evidence="1">
    <location>
        <begin position="185"/>
        <end position="203"/>
    </location>
</feature>
<dbReference type="RefSeq" id="WP_256398729.1">
    <property type="nucleotide sequence ID" value="NZ_JANHJR010000001.1"/>
</dbReference>
<evidence type="ECO:0000313" key="2">
    <source>
        <dbReference type="EMBL" id="MFD1645754.1"/>
    </source>
</evidence>
<feature type="transmembrane region" description="Helical" evidence="1">
    <location>
        <begin position="16"/>
        <end position="35"/>
    </location>
</feature>
<protein>
    <submittedName>
        <fullName evidence="2">Uncharacterized protein</fullName>
    </submittedName>
</protein>
<organism evidence="2 3">
    <name type="scientific">Haloarchaeobius litoreus</name>
    <dbReference type="NCBI Taxonomy" id="755306"/>
    <lineage>
        <taxon>Archaea</taxon>
        <taxon>Methanobacteriati</taxon>
        <taxon>Methanobacteriota</taxon>
        <taxon>Stenosarchaea group</taxon>
        <taxon>Halobacteria</taxon>
        <taxon>Halobacteriales</taxon>
        <taxon>Halorubellaceae</taxon>
        <taxon>Haloarchaeobius</taxon>
    </lineage>
</organism>
<dbReference type="Proteomes" id="UP001597034">
    <property type="component" value="Unassembled WGS sequence"/>
</dbReference>
<feature type="transmembrane region" description="Helical" evidence="1">
    <location>
        <begin position="143"/>
        <end position="165"/>
    </location>
</feature>
<evidence type="ECO:0000256" key="1">
    <source>
        <dbReference type="SAM" id="Phobius"/>
    </source>
</evidence>
<keyword evidence="3" id="KW-1185">Reference proteome</keyword>
<gene>
    <name evidence="2" type="ORF">ACFSBL_08675</name>
</gene>
<accession>A0ABD6DHH0</accession>
<feature type="transmembrane region" description="Helical" evidence="1">
    <location>
        <begin position="72"/>
        <end position="91"/>
    </location>
</feature>
<dbReference type="EMBL" id="JBHUDO010000002">
    <property type="protein sequence ID" value="MFD1645754.1"/>
    <property type="molecule type" value="Genomic_DNA"/>
</dbReference>
<name>A0ABD6DHH0_9EURY</name>
<feature type="transmembrane region" description="Helical" evidence="1">
    <location>
        <begin position="111"/>
        <end position="131"/>
    </location>
</feature>
<keyword evidence="1" id="KW-0472">Membrane</keyword>
<dbReference type="AlphaFoldDB" id="A0ABD6DHH0"/>
<comment type="caution">
    <text evidence="2">The sequence shown here is derived from an EMBL/GenBank/DDBJ whole genome shotgun (WGS) entry which is preliminary data.</text>
</comment>